<evidence type="ECO:0000313" key="1">
    <source>
        <dbReference type="EMBL" id="KAF1936882.1"/>
    </source>
</evidence>
<keyword evidence="2" id="KW-1185">Reference proteome</keyword>
<sequence length="119" mass="13456">MIFLTMRLICTEYIISGNGLKPKRRLANLTQAVIHVFAGKFKGIYFPKVASPHGNGIFFYRQDLFLVNCGYGLSCERSQHIELVLIFQNFLANDSCLNLRKGCALDQKSQIPIIQMATI</sequence>
<reference evidence="1" key="1">
    <citation type="journal article" date="2020" name="Stud. Mycol.">
        <title>101 Dothideomycetes genomes: a test case for predicting lifestyles and emergence of pathogens.</title>
        <authorList>
            <person name="Haridas S."/>
            <person name="Albert R."/>
            <person name="Binder M."/>
            <person name="Bloem J."/>
            <person name="Labutti K."/>
            <person name="Salamov A."/>
            <person name="Andreopoulos B."/>
            <person name="Baker S."/>
            <person name="Barry K."/>
            <person name="Bills G."/>
            <person name="Bluhm B."/>
            <person name="Cannon C."/>
            <person name="Castanera R."/>
            <person name="Culley D."/>
            <person name="Daum C."/>
            <person name="Ezra D."/>
            <person name="Gonzalez J."/>
            <person name="Henrissat B."/>
            <person name="Kuo A."/>
            <person name="Liang C."/>
            <person name="Lipzen A."/>
            <person name="Lutzoni F."/>
            <person name="Magnuson J."/>
            <person name="Mondo S."/>
            <person name="Nolan M."/>
            <person name="Ohm R."/>
            <person name="Pangilinan J."/>
            <person name="Park H.-J."/>
            <person name="Ramirez L."/>
            <person name="Alfaro M."/>
            <person name="Sun H."/>
            <person name="Tritt A."/>
            <person name="Yoshinaga Y."/>
            <person name="Zwiers L.-H."/>
            <person name="Turgeon B."/>
            <person name="Goodwin S."/>
            <person name="Spatafora J."/>
            <person name="Crous P."/>
            <person name="Grigoriev I."/>
        </authorList>
    </citation>
    <scope>NUCLEOTIDE SEQUENCE</scope>
    <source>
        <strain evidence="1">CBS 161.51</strain>
    </source>
</reference>
<gene>
    <name evidence="1" type="ORF">EJ02DRAFT_70285</name>
</gene>
<protein>
    <submittedName>
        <fullName evidence="1">Uncharacterized protein</fullName>
    </submittedName>
</protein>
<proteinExistence type="predicted"/>
<dbReference type="EMBL" id="ML976164">
    <property type="protein sequence ID" value="KAF1936882.1"/>
    <property type="molecule type" value="Genomic_DNA"/>
</dbReference>
<accession>A0A6A5SA22</accession>
<evidence type="ECO:0000313" key="2">
    <source>
        <dbReference type="Proteomes" id="UP000800038"/>
    </source>
</evidence>
<dbReference type="Proteomes" id="UP000800038">
    <property type="component" value="Unassembled WGS sequence"/>
</dbReference>
<organism evidence="1 2">
    <name type="scientific">Clathrospora elynae</name>
    <dbReference type="NCBI Taxonomy" id="706981"/>
    <lineage>
        <taxon>Eukaryota</taxon>
        <taxon>Fungi</taxon>
        <taxon>Dikarya</taxon>
        <taxon>Ascomycota</taxon>
        <taxon>Pezizomycotina</taxon>
        <taxon>Dothideomycetes</taxon>
        <taxon>Pleosporomycetidae</taxon>
        <taxon>Pleosporales</taxon>
        <taxon>Diademaceae</taxon>
        <taxon>Clathrospora</taxon>
    </lineage>
</organism>
<name>A0A6A5SA22_9PLEO</name>
<dbReference type="AlphaFoldDB" id="A0A6A5SA22"/>